<feature type="transmembrane region" description="Helical" evidence="9">
    <location>
        <begin position="507"/>
        <end position="529"/>
    </location>
</feature>
<evidence type="ECO:0000256" key="7">
    <source>
        <dbReference type="ARBA" id="ARBA00023002"/>
    </source>
</evidence>
<dbReference type="GO" id="GO:0008924">
    <property type="term" value="F:L-malate dehydrogenase (quinone) activity"/>
    <property type="evidence" value="ECO:0007669"/>
    <property type="project" value="InterPro"/>
</dbReference>
<feature type="transmembrane region" description="Helical" evidence="9">
    <location>
        <begin position="362"/>
        <end position="385"/>
    </location>
</feature>
<proteinExistence type="predicted"/>
<feature type="transmembrane region" description="Helical" evidence="9">
    <location>
        <begin position="406"/>
        <end position="425"/>
    </location>
</feature>
<name>A0A1Q9C634_SYMMI</name>
<evidence type="ECO:0000256" key="9">
    <source>
        <dbReference type="SAM" id="Phobius"/>
    </source>
</evidence>
<evidence type="ECO:0000256" key="4">
    <source>
        <dbReference type="ARBA" id="ARBA00022630"/>
    </source>
</evidence>
<dbReference type="GO" id="GO:0006099">
    <property type="term" value="P:tricarboxylic acid cycle"/>
    <property type="evidence" value="ECO:0007669"/>
    <property type="project" value="UniProtKB-UniPathway"/>
</dbReference>
<keyword evidence="11" id="KW-1185">Reference proteome</keyword>
<organism evidence="10 11">
    <name type="scientific">Symbiodinium microadriaticum</name>
    <name type="common">Dinoflagellate</name>
    <name type="synonym">Zooxanthella microadriatica</name>
    <dbReference type="NCBI Taxonomy" id="2951"/>
    <lineage>
        <taxon>Eukaryota</taxon>
        <taxon>Sar</taxon>
        <taxon>Alveolata</taxon>
        <taxon>Dinophyceae</taxon>
        <taxon>Suessiales</taxon>
        <taxon>Symbiodiniaceae</taxon>
        <taxon>Symbiodinium</taxon>
    </lineage>
</organism>
<evidence type="ECO:0000313" key="10">
    <source>
        <dbReference type="EMBL" id="OLP78356.1"/>
    </source>
</evidence>
<dbReference type="OrthoDB" id="498204at2759"/>
<sequence length="1487" mass="161537">MTLTVGEVVRVPLPAQVYLEALEENLLLAAYKLLKIEEAGCYPPASLSIAQRNDILAFARSDLAPERYERLALYAAQLCEKLPYEPGAGLPPPVDDNVEQGSYANQVASQLLHDSSASLWGAARQVVAQLNFKAERRLSTGLPQTVVRLGAYGHHSFCGLTQVMAAPRMVVEESGLHAWTEAQAVLDQSSTEATPAVTTAAANEQLDPPAPLVIAVAEDANGANSAHGAQGAEDADGNFNQALQWLCTHGDAKITSHPVVCLAADTVWFRFAVFYFILGRFYFLLTALVFATSQAFLFHHDYKETFEENIVTLCCRVFIYLGCLPSMMFNLTRKLYGDFKQGSVMRVCGCCPMPDSLRSFQVVGQLGLMWTFVFMFALEPITYCVNSRAASNYELFSVLCPEGQQIMDVYSILSSIALLIYWFLLTDFSLLSMRVSAFLLVCFYLISEVVLFVLALTFLILAFSTAISALNHHIEDFETVPAWMRALLQISLGMFPNTHYDDFQVEVTVLVAISVFVALVFIFLVNLLIAQLNQAYHNMFEDIYGNARLTRAAVIVQVMAQVPRKRWQNFLKRLAFDQPLEFNEGDVGIAGGIQILEPASAKIVTSDAVKRYGGSTAPTMPWPVEETANLTDEDRFDRLEKMPDDCEGDFSQGQGSSKRRLRCRIKGEPFGLFHGQLQRQFLRCFLRRCSVRTRILRPQSLAAFGCPLDFRSASFLNAADEAADSDAASITVEEEGKEVLEEARAAETVAKRAVRFAWGAVFICGIGVSIDIIGASLDYRATLRAKEDLDEEEADLEATGWPRWLHQTEAWPSTSTVTVDTDQASMDTFADLEPSQLSQLDSAAPWVLSPSRRATAGRGPGASASPQGLAQTALTSSYPKLEGLQPEPAPALTGSVQQVPLQTLLPGQSPRPYYSYTAPPPAPPAMLARGQPSAYVQPCSTGYRYAPSVPSSYREATSNLGSFNVPATPAEGAPRYSLPAASSPTRHPGLPTEPVQLPVPLQPAAVQSGEVQSTVVPDLRLRSELPRAALPASQVLTTGQNGLPAVSGARAAISLPGVVQNKLAASLATSQLVATESPSLERAEKPAVEVLSPTKVLSPAHGLLRTDLGIQLGGDLPKGLTSPEAKAVPSYAASNGGSSTARSLGSPGRLRSKLPPADEGGSHAAGLSKRLSAGADDVVNTRDRYRGEPKAKLGGFFDCLSCFSGLFQKKKEEMEAVDVILVGGGIMSATTGLLLKQLEPSWRIVMIERLDAVAQESSNAWNNAGTGHSALCEPNYTPQAGKHVDIHKAVTVNENFQLSRQYWAYLAKTGLLPQPERFIHTTPHMTFARGEDQISWLKKRFDALKSHTLFEGMEYSEDRKTMEEWAPLMMAGRKETERCALSRVPYGTDVDFGELTKELTKAFLALGGEVQLRTTVSDLHKDETALYDESWIVSTRSEGSGSEVDPRHHLSATISSTAPTTTALAGGTPAAGDVGERHSAHVGRLGW</sequence>
<keyword evidence="9" id="KW-0472">Membrane</keyword>
<dbReference type="InterPro" id="IPR024862">
    <property type="entry name" value="TRPV"/>
</dbReference>
<feature type="compositionally biased region" description="Low complexity" evidence="8">
    <location>
        <begin position="1456"/>
        <end position="1472"/>
    </location>
</feature>
<feature type="transmembrane region" description="Helical" evidence="9">
    <location>
        <begin position="310"/>
        <end position="329"/>
    </location>
</feature>
<feature type="compositionally biased region" description="Polar residues" evidence="8">
    <location>
        <begin position="1132"/>
        <end position="1143"/>
    </location>
</feature>
<evidence type="ECO:0000256" key="1">
    <source>
        <dbReference type="ARBA" id="ARBA00001974"/>
    </source>
</evidence>
<comment type="caution">
    <text evidence="10">The sequence shown here is derived from an EMBL/GenBank/DDBJ whole genome shotgun (WGS) entry which is preliminary data.</text>
</comment>
<dbReference type="UniPathway" id="UPA00223"/>
<evidence type="ECO:0000256" key="5">
    <source>
        <dbReference type="ARBA" id="ARBA00022737"/>
    </source>
</evidence>
<dbReference type="InterPro" id="IPR036188">
    <property type="entry name" value="FAD/NAD-bd_sf"/>
</dbReference>
<evidence type="ECO:0000256" key="6">
    <source>
        <dbReference type="ARBA" id="ARBA00022827"/>
    </source>
</evidence>
<keyword evidence="4" id="KW-0285">Flavoprotein</keyword>
<gene>
    <name evidence="10" type="primary">mqo</name>
    <name evidence="10" type="ORF">AK812_SmicGene41470</name>
</gene>
<feature type="transmembrane region" description="Helical" evidence="9">
    <location>
        <begin position="267"/>
        <end position="298"/>
    </location>
</feature>
<accession>A0A1Q9C634</accession>
<protein>
    <submittedName>
        <fullName evidence="10">Putative malate:quinone oxidoreductase</fullName>
    </submittedName>
</protein>
<reference evidence="10 11" key="1">
    <citation type="submission" date="2016-02" db="EMBL/GenBank/DDBJ databases">
        <title>Genome analysis of coral dinoflagellate symbionts highlights evolutionary adaptations to a symbiotic lifestyle.</title>
        <authorList>
            <person name="Aranda M."/>
            <person name="Li Y."/>
            <person name="Liew Y.J."/>
            <person name="Baumgarten S."/>
            <person name="Simakov O."/>
            <person name="Wilson M."/>
            <person name="Piel J."/>
            <person name="Ashoor H."/>
            <person name="Bougouffa S."/>
            <person name="Bajic V.B."/>
            <person name="Ryu T."/>
            <person name="Ravasi T."/>
            <person name="Bayer T."/>
            <person name="Micklem G."/>
            <person name="Kim H."/>
            <person name="Bhak J."/>
            <person name="Lajeunesse T.C."/>
            <person name="Voolstra C.R."/>
        </authorList>
    </citation>
    <scope>NUCLEOTIDE SEQUENCE [LARGE SCALE GENOMIC DNA]</scope>
    <source>
        <strain evidence="10 11">CCMP2467</strain>
    </source>
</reference>
<evidence type="ECO:0000256" key="2">
    <source>
        <dbReference type="ARBA" id="ARBA00005163"/>
    </source>
</evidence>
<evidence type="ECO:0000256" key="3">
    <source>
        <dbReference type="ARBA" id="ARBA00022532"/>
    </source>
</evidence>
<dbReference type="Gene3D" id="3.50.50.60">
    <property type="entry name" value="FAD/NAD(P)-binding domain"/>
    <property type="match status" value="1"/>
</dbReference>
<feature type="region of interest" description="Disordered" evidence="8">
    <location>
        <begin position="851"/>
        <end position="870"/>
    </location>
</feature>
<dbReference type="SUPFAM" id="SSF51905">
    <property type="entry name" value="FAD/NAD(P)-binding domain"/>
    <property type="match status" value="1"/>
</dbReference>
<keyword evidence="3" id="KW-0816">Tricarboxylic acid cycle</keyword>
<feature type="transmembrane region" description="Helical" evidence="9">
    <location>
        <begin position="756"/>
        <end position="777"/>
    </location>
</feature>
<dbReference type="GO" id="GO:0005886">
    <property type="term" value="C:plasma membrane"/>
    <property type="evidence" value="ECO:0007669"/>
    <property type="project" value="TreeGrafter"/>
</dbReference>
<dbReference type="Proteomes" id="UP000186817">
    <property type="component" value="Unassembled WGS sequence"/>
</dbReference>
<dbReference type="PANTHER" id="PTHR10582:SF2">
    <property type="entry name" value="INACTIVE"/>
    <property type="match status" value="1"/>
</dbReference>
<feature type="transmembrane region" description="Helical" evidence="9">
    <location>
        <begin position="437"/>
        <end position="470"/>
    </location>
</feature>
<dbReference type="GO" id="GO:0005262">
    <property type="term" value="F:calcium channel activity"/>
    <property type="evidence" value="ECO:0007669"/>
    <property type="project" value="TreeGrafter"/>
</dbReference>
<comment type="pathway">
    <text evidence="2">Carbohydrate metabolism; tricarboxylic acid cycle.</text>
</comment>
<dbReference type="PANTHER" id="PTHR10582">
    <property type="entry name" value="TRANSIENT RECEPTOR POTENTIAL ION CHANNEL PROTEIN"/>
    <property type="match status" value="1"/>
</dbReference>
<keyword evidence="6" id="KW-0274">FAD</keyword>
<dbReference type="InterPro" id="IPR006231">
    <property type="entry name" value="MQO"/>
</dbReference>
<dbReference type="Pfam" id="PF06039">
    <property type="entry name" value="Mqo"/>
    <property type="match status" value="1"/>
</dbReference>
<dbReference type="EMBL" id="LSRX01001622">
    <property type="protein sequence ID" value="OLP78356.1"/>
    <property type="molecule type" value="Genomic_DNA"/>
</dbReference>
<feature type="region of interest" description="Disordered" evidence="8">
    <location>
        <begin position="1121"/>
        <end position="1168"/>
    </location>
</feature>
<keyword evidence="9" id="KW-0812">Transmembrane</keyword>
<keyword evidence="9" id="KW-1133">Transmembrane helix</keyword>
<keyword evidence="7" id="KW-0560">Oxidoreductase</keyword>
<dbReference type="GO" id="GO:0098703">
    <property type="term" value="P:calcium ion import across plasma membrane"/>
    <property type="evidence" value="ECO:0007669"/>
    <property type="project" value="TreeGrafter"/>
</dbReference>
<evidence type="ECO:0000256" key="8">
    <source>
        <dbReference type="SAM" id="MobiDB-lite"/>
    </source>
</evidence>
<evidence type="ECO:0000313" key="11">
    <source>
        <dbReference type="Proteomes" id="UP000186817"/>
    </source>
</evidence>
<keyword evidence="5" id="KW-0677">Repeat</keyword>
<feature type="region of interest" description="Disordered" evidence="8">
    <location>
        <begin position="1456"/>
        <end position="1487"/>
    </location>
</feature>
<comment type="cofactor">
    <cofactor evidence="1">
        <name>FAD</name>
        <dbReference type="ChEBI" id="CHEBI:57692"/>
    </cofactor>
</comment>
<dbReference type="Gene3D" id="3.30.9.10">
    <property type="entry name" value="D-Amino Acid Oxidase, subunit A, domain 2"/>
    <property type="match status" value="1"/>
</dbReference>